<dbReference type="InterPro" id="IPR050953">
    <property type="entry name" value="N4_N6_ade-DNA_methylase"/>
</dbReference>
<dbReference type="CDD" id="cd02440">
    <property type="entry name" value="AdoMet_MTases"/>
    <property type="match status" value="1"/>
</dbReference>
<dbReference type="GeneID" id="20041652"/>
<comment type="catalytic activity">
    <reaction evidence="7">
        <text>a 2'-deoxyadenosine in DNA + S-adenosyl-L-methionine = an N(6)-methyl-2'-deoxyadenosine in DNA + S-adenosyl-L-homocysteine + H(+)</text>
        <dbReference type="Rhea" id="RHEA:15197"/>
        <dbReference type="Rhea" id="RHEA-COMP:12418"/>
        <dbReference type="Rhea" id="RHEA-COMP:12419"/>
        <dbReference type="ChEBI" id="CHEBI:15378"/>
        <dbReference type="ChEBI" id="CHEBI:57856"/>
        <dbReference type="ChEBI" id="CHEBI:59789"/>
        <dbReference type="ChEBI" id="CHEBI:90615"/>
        <dbReference type="ChEBI" id="CHEBI:90616"/>
        <dbReference type="EC" id="2.1.1.72"/>
    </reaction>
</comment>
<reference evidence="9 10" key="1">
    <citation type="journal article" date="2014" name="Virology">
        <title>Genome of brown tide virus (AaV), the little giant of the Megaviridae, elucidates NCLDV genome expansion and host-virus coevolution.</title>
        <authorList>
            <person name="Moniruzzaman M."/>
            <person name="LeCleir G.R."/>
            <person name="Brown C.M."/>
            <person name="Gobler C.J."/>
            <person name="Bidle K.D."/>
            <person name="Wilson W.H."/>
            <person name="Wilhelm S.W."/>
        </authorList>
    </citation>
    <scope>NUCLEOTIDE SEQUENCE [LARGE SCALE GENOMIC DNA]</scope>
    <source>
        <strain evidence="9">BtV-01</strain>
    </source>
</reference>
<evidence type="ECO:0000313" key="10">
    <source>
        <dbReference type="Proteomes" id="UP000028667"/>
    </source>
</evidence>
<evidence type="ECO:0000259" key="8">
    <source>
        <dbReference type="Pfam" id="PF07669"/>
    </source>
</evidence>
<dbReference type="Gene3D" id="3.40.50.150">
    <property type="entry name" value="Vaccinia Virus protein VP39"/>
    <property type="match status" value="1"/>
</dbReference>
<keyword evidence="5" id="KW-0680">Restriction system</keyword>
<evidence type="ECO:0000256" key="7">
    <source>
        <dbReference type="ARBA" id="ARBA00047942"/>
    </source>
</evidence>
<evidence type="ECO:0000256" key="1">
    <source>
        <dbReference type="ARBA" id="ARBA00011900"/>
    </source>
</evidence>
<dbReference type="PROSITE" id="PS00092">
    <property type="entry name" value="N6_MTASE"/>
    <property type="match status" value="1"/>
</dbReference>
<dbReference type="InterPro" id="IPR011639">
    <property type="entry name" value="MethylTrfase_TaqI-like_dom"/>
</dbReference>
<dbReference type="SUPFAM" id="SSF53335">
    <property type="entry name" value="S-adenosyl-L-methionine-dependent methyltransferases"/>
    <property type="match status" value="1"/>
</dbReference>
<keyword evidence="3 9" id="KW-0808">Transferase</keyword>
<dbReference type="GO" id="GO:0003677">
    <property type="term" value="F:DNA binding"/>
    <property type="evidence" value="ECO:0007669"/>
    <property type="project" value="UniProtKB-KW"/>
</dbReference>
<dbReference type="RefSeq" id="YP_009052190.1">
    <property type="nucleotide sequence ID" value="NC_024697.1"/>
</dbReference>
<name>A0A076FHD3_9VIRU</name>
<dbReference type="REBASE" id="191837">
    <property type="entry name" value="M2.AanVORF112P"/>
</dbReference>
<dbReference type="PANTHER" id="PTHR33841:SF6">
    <property type="entry name" value="TYPE II METHYLTRANSFERASE M.HINDII"/>
    <property type="match status" value="1"/>
</dbReference>
<dbReference type="KEGG" id="vg:20041652"/>
<keyword evidence="10" id="KW-1185">Reference proteome</keyword>
<feature type="domain" description="Type II methyltransferase M.TaqI-like" evidence="8">
    <location>
        <begin position="69"/>
        <end position="160"/>
    </location>
</feature>
<evidence type="ECO:0000256" key="2">
    <source>
        <dbReference type="ARBA" id="ARBA00022603"/>
    </source>
</evidence>
<dbReference type="InterPro" id="IPR029063">
    <property type="entry name" value="SAM-dependent_MTases_sf"/>
</dbReference>
<dbReference type="PRINTS" id="PR00507">
    <property type="entry name" value="N12N6MTFRASE"/>
</dbReference>
<dbReference type="GO" id="GO:0032259">
    <property type="term" value="P:methylation"/>
    <property type="evidence" value="ECO:0007669"/>
    <property type="project" value="UniProtKB-KW"/>
</dbReference>
<accession>A0A076FHD3</accession>
<protein>
    <recommendedName>
        <fullName evidence="1">site-specific DNA-methyltransferase (adenine-specific)</fullName>
        <ecNumber evidence="1">2.1.1.72</ecNumber>
    </recommendedName>
</protein>
<dbReference type="GO" id="GO:0009307">
    <property type="term" value="P:DNA restriction-modification system"/>
    <property type="evidence" value="ECO:0007669"/>
    <property type="project" value="UniProtKB-KW"/>
</dbReference>
<dbReference type="Proteomes" id="UP000028667">
    <property type="component" value="Segment"/>
</dbReference>
<dbReference type="InterPro" id="IPR002052">
    <property type="entry name" value="DNA_methylase_N6_adenine_CS"/>
</dbReference>
<sequence length="376" mass="43911">MKFKNGQYFTKNIQLKQCVLDFIKNKPKCILEPSCGRGDLVDFVQSNIDTKFDLYELDESIELLETINRNDINYGDFLIQNIETKYITIIGNPPYLKTKSGNLYIKFIEKCFNLLESNGELVFIVPSDVFKVTACNKLINKMMNCGTFTHIYKPNNERLFENASIDVVVFRYCNNPDLPKKVYYNNHYKFILNSNGVLSFTNEPNTNLKKIGDYFDVFVGFVSGKESILKNEKFGNIKILNKEHQENKYILIDKFPSSNKELNKYMISNKEDLKKRKIRKFDNDNWFEFGLLRNKTHIDENVGKDCIYIYNLTRNKKVAFKGKVQYFGGSLLCLIPKTSIDLNNVLNTLNSDEFINEHTYSGRFKISQNQLTNYMI</sequence>
<proteinExistence type="predicted"/>
<evidence type="ECO:0000256" key="4">
    <source>
        <dbReference type="ARBA" id="ARBA00022691"/>
    </source>
</evidence>
<keyword evidence="4" id="KW-0949">S-adenosyl-L-methionine</keyword>
<dbReference type="OrthoDB" id="30207at10239"/>
<dbReference type="EC" id="2.1.1.72" evidence="1"/>
<dbReference type="EMBL" id="KJ645900">
    <property type="protein sequence ID" value="AII17177.1"/>
    <property type="molecule type" value="Genomic_DNA"/>
</dbReference>
<organism evidence="9 10">
    <name type="scientific">Aureococcus anophagefferens virus</name>
    <dbReference type="NCBI Taxonomy" id="1474867"/>
    <lineage>
        <taxon>Viruses</taxon>
        <taxon>Varidnaviria</taxon>
        <taxon>Bamfordvirae</taxon>
        <taxon>Nucleocytoviricota</taxon>
        <taxon>Megaviricetes</taxon>
        <taxon>Imitervirales</taxon>
        <taxon>Schizomimiviridae</taxon>
        <taxon>Kratosvirus</taxon>
        <taxon>Kratosvirus quantuckense</taxon>
    </lineage>
</organism>
<dbReference type="Pfam" id="PF07669">
    <property type="entry name" value="Eco57I"/>
    <property type="match status" value="1"/>
</dbReference>
<gene>
    <name evidence="9" type="ORF">AaV_113</name>
</gene>
<evidence type="ECO:0000256" key="6">
    <source>
        <dbReference type="ARBA" id="ARBA00023125"/>
    </source>
</evidence>
<keyword evidence="6" id="KW-0238">DNA-binding</keyword>
<dbReference type="GO" id="GO:0009007">
    <property type="term" value="F:site-specific DNA-methyltransferase (adenine-specific) activity"/>
    <property type="evidence" value="ECO:0007669"/>
    <property type="project" value="UniProtKB-EC"/>
</dbReference>
<evidence type="ECO:0000313" key="9">
    <source>
        <dbReference type="EMBL" id="AII17177.1"/>
    </source>
</evidence>
<dbReference type="PANTHER" id="PTHR33841">
    <property type="entry name" value="DNA METHYLTRANSFERASE YEEA-RELATED"/>
    <property type="match status" value="1"/>
</dbReference>
<evidence type="ECO:0000256" key="3">
    <source>
        <dbReference type="ARBA" id="ARBA00022679"/>
    </source>
</evidence>
<keyword evidence="2 9" id="KW-0489">Methyltransferase</keyword>
<evidence type="ECO:0000256" key="5">
    <source>
        <dbReference type="ARBA" id="ARBA00022747"/>
    </source>
</evidence>